<dbReference type="GO" id="GO:0016829">
    <property type="term" value="F:lyase activity"/>
    <property type="evidence" value="ECO:0007669"/>
    <property type="project" value="UniProtKB-KW"/>
</dbReference>
<proteinExistence type="predicted"/>
<dbReference type="CDD" id="cd01356">
    <property type="entry name" value="AcnX_swivel"/>
    <property type="match status" value="1"/>
</dbReference>
<feature type="domain" description="Phosphomevalonate dehydratase large subunit-like" evidence="4">
    <location>
        <begin position="152"/>
        <end position="546"/>
    </location>
</feature>
<evidence type="ECO:0000259" key="3">
    <source>
        <dbReference type="Pfam" id="PF01989"/>
    </source>
</evidence>
<evidence type="ECO:0000256" key="1">
    <source>
        <dbReference type="ARBA" id="ARBA00023004"/>
    </source>
</evidence>
<dbReference type="Pfam" id="PF04412">
    <property type="entry name" value="AcnX"/>
    <property type="match status" value="1"/>
</dbReference>
<dbReference type="EMBL" id="PXYL01000005">
    <property type="protein sequence ID" value="PSJ60887.1"/>
    <property type="molecule type" value="Genomic_DNA"/>
</dbReference>
<keyword evidence="1" id="KW-0408">Iron</keyword>
<gene>
    <name evidence="5" type="ORF">C7I85_12720</name>
</gene>
<dbReference type="InterPro" id="IPR012047">
    <property type="entry name" value="AcnX"/>
</dbReference>
<evidence type="ECO:0000313" key="5">
    <source>
        <dbReference type="EMBL" id="PSJ60887.1"/>
    </source>
</evidence>
<dbReference type="Gene3D" id="3.30.499.10">
    <property type="entry name" value="Aconitase, domain 3"/>
    <property type="match status" value="1"/>
</dbReference>
<name>A0A2P7SEI8_9HYPH</name>
<dbReference type="InterPro" id="IPR002840">
    <property type="entry name" value="PMDh-S-like_dom"/>
</dbReference>
<dbReference type="Proteomes" id="UP000240653">
    <property type="component" value="Unassembled WGS sequence"/>
</dbReference>
<dbReference type="PANTHER" id="PTHR36577:SF3">
    <property type="entry name" value="DUF521 DOMAIN PROTEIN (AFU_ORTHOLOGUE AFUA_6G00490)"/>
    <property type="match status" value="1"/>
</dbReference>
<dbReference type="Gene3D" id="3.50.30.10">
    <property type="entry name" value="Phosphohistidine domain"/>
    <property type="match status" value="1"/>
</dbReference>
<organism evidence="5 6">
    <name type="scientific">Pseudaminobacter soli</name>
    <name type="common">ex Li et al. 2025</name>
    <dbReference type="NCBI Taxonomy" id="1295366"/>
    <lineage>
        <taxon>Bacteria</taxon>
        <taxon>Pseudomonadati</taxon>
        <taxon>Pseudomonadota</taxon>
        <taxon>Alphaproteobacteria</taxon>
        <taxon>Hyphomicrobiales</taxon>
        <taxon>Phyllobacteriaceae</taxon>
        <taxon>Pseudaminobacter</taxon>
    </lineage>
</organism>
<keyword evidence="6" id="KW-1185">Reference proteome</keyword>
<feature type="domain" description="Phosphomevalonate dehydratase small subunit-like" evidence="3">
    <location>
        <begin position="26"/>
        <end position="101"/>
    </location>
</feature>
<reference evidence="5 6" key="1">
    <citation type="submission" date="2018-03" db="EMBL/GenBank/DDBJ databases">
        <title>The draft genome of Mesorhizobium soli JCM 19897.</title>
        <authorList>
            <person name="Li L."/>
            <person name="Liu L."/>
            <person name="Liang L."/>
            <person name="Wang T."/>
            <person name="Zhang X."/>
        </authorList>
    </citation>
    <scope>NUCLEOTIDE SEQUENCE [LARGE SCALE GENOMIC DNA]</scope>
    <source>
        <strain evidence="5 6">JCM 19897</strain>
    </source>
</reference>
<evidence type="ECO:0000259" key="4">
    <source>
        <dbReference type="Pfam" id="PF04412"/>
    </source>
</evidence>
<dbReference type="AlphaFoldDB" id="A0A2P7SEI8"/>
<evidence type="ECO:0000313" key="6">
    <source>
        <dbReference type="Proteomes" id="UP000240653"/>
    </source>
</evidence>
<dbReference type="PANTHER" id="PTHR36577">
    <property type="entry name" value="DUF521 DOMAIN PROTEIN (AFU_ORTHOLOGUE AFUA_6G00490)"/>
    <property type="match status" value="1"/>
</dbReference>
<dbReference type="OrthoDB" id="1550274at2"/>
<evidence type="ECO:0000256" key="2">
    <source>
        <dbReference type="ARBA" id="ARBA00023239"/>
    </source>
</evidence>
<keyword evidence="2" id="KW-0456">Lyase</keyword>
<dbReference type="CDD" id="cd01355">
    <property type="entry name" value="AcnX"/>
    <property type="match status" value="1"/>
</dbReference>
<dbReference type="PIRSF" id="PIRSF036630">
    <property type="entry name" value="UCP036630"/>
    <property type="match status" value="1"/>
</dbReference>
<dbReference type="InterPro" id="IPR007506">
    <property type="entry name" value="PMDh-L-like_dom"/>
</dbReference>
<comment type="caution">
    <text evidence="5">The sequence shown here is derived from an EMBL/GenBank/DDBJ whole genome shotgun (WGS) entry which is preliminary data.</text>
</comment>
<protein>
    <submittedName>
        <fullName evidence="5">Uncharacterized protein</fullName>
    </submittedName>
</protein>
<dbReference type="SUPFAM" id="SSF52016">
    <property type="entry name" value="LeuD/IlvD-like"/>
    <property type="match status" value="1"/>
</dbReference>
<sequence length="563" mass="58634">MSHAVPARSILGGTANGPIIVAEEALSFWGGVNPATGSVIDVHHPLHGVCLTGSILMMPSSRGSCTGSGVLLDLVLTGRAPAALVFSEAEDVLTLGALIASELFGKPLPVLRLAPDAFAALSRAKSARITDTAIEADGLTLPVSPPATSALDLTEADRAMLDGQEGVAVQQAMRIICAMAAQQGALGLVDVAQAHIDGCIYASPANLTFAEKMAEMGARVRVPTTMNAISVDRANWQAQGVPDSFGDPAARLADAYVRMGCRPTFTCSPYLLDSAPRAGEQIAWAESNAVIFANTVLGARTAKHPDFLDLCIALTGRAPLSGVYLDIHRKARRVIDVELPANVDDSFWPLIGYLAGRAAPDRIPLLRGLGDARPSRDDLKALCAAFGTTSAAPMLHVEGVTPEADGAAAEGADTVVITRADMAAAWKILNAGPEQVELVAIGSPHASLDECRALATALGGRKRSPGVSVIVTAGNQVIADARSDGTLTRLEESGVQVLPDLCWCSISEPVFPTRTRALMTNSGKYAHYGPGLSGRAVRFGNLADCVTAALTGHVPERLPDWLS</sequence>
<dbReference type="RefSeq" id="WP_106724356.1">
    <property type="nucleotide sequence ID" value="NZ_PXYL01000005.1"/>
</dbReference>
<accession>A0A2P7SEI8</accession>
<dbReference type="InterPro" id="IPR015931">
    <property type="entry name" value="Acnase/IPM_dHydase_lsu_aba_1/3"/>
</dbReference>
<dbReference type="Pfam" id="PF01989">
    <property type="entry name" value="AcnX_swivel_put"/>
    <property type="match status" value="1"/>
</dbReference>